<evidence type="ECO:0000256" key="2">
    <source>
        <dbReference type="ARBA" id="ARBA00022448"/>
    </source>
</evidence>
<feature type="transmembrane region" description="Helical" evidence="7">
    <location>
        <begin position="97"/>
        <end position="116"/>
    </location>
</feature>
<dbReference type="AlphaFoldDB" id="A0A385TIV5"/>
<evidence type="ECO:0000256" key="4">
    <source>
        <dbReference type="ARBA" id="ARBA00022692"/>
    </source>
</evidence>
<evidence type="ECO:0000259" key="8">
    <source>
        <dbReference type="PROSITE" id="PS50928"/>
    </source>
</evidence>
<feature type="transmembrane region" description="Helical" evidence="7">
    <location>
        <begin position="32"/>
        <end position="53"/>
    </location>
</feature>
<evidence type="ECO:0000313" key="10">
    <source>
        <dbReference type="Proteomes" id="UP000266552"/>
    </source>
</evidence>
<keyword evidence="4 7" id="KW-0812">Transmembrane</keyword>
<dbReference type="GO" id="GO:0055085">
    <property type="term" value="P:transmembrane transport"/>
    <property type="evidence" value="ECO:0007669"/>
    <property type="project" value="InterPro"/>
</dbReference>
<evidence type="ECO:0000256" key="5">
    <source>
        <dbReference type="ARBA" id="ARBA00022989"/>
    </source>
</evidence>
<keyword evidence="5 7" id="KW-1133">Transmembrane helix</keyword>
<dbReference type="Pfam" id="PF00528">
    <property type="entry name" value="BPD_transp_1"/>
    <property type="match status" value="1"/>
</dbReference>
<dbReference type="SUPFAM" id="SSF161098">
    <property type="entry name" value="MetI-like"/>
    <property type="match status" value="1"/>
</dbReference>
<feature type="transmembrane region" description="Helical" evidence="7">
    <location>
        <begin position="128"/>
        <end position="151"/>
    </location>
</feature>
<dbReference type="GO" id="GO:0005886">
    <property type="term" value="C:plasma membrane"/>
    <property type="evidence" value="ECO:0007669"/>
    <property type="project" value="UniProtKB-SubCell"/>
</dbReference>
<evidence type="ECO:0000256" key="7">
    <source>
        <dbReference type="RuleBase" id="RU363032"/>
    </source>
</evidence>
<feature type="domain" description="ABC transmembrane type-1" evidence="8">
    <location>
        <begin position="93"/>
        <end position="283"/>
    </location>
</feature>
<dbReference type="PROSITE" id="PS50928">
    <property type="entry name" value="ABC_TM1"/>
    <property type="match status" value="1"/>
</dbReference>
<dbReference type="Proteomes" id="UP000266552">
    <property type="component" value="Chromosome"/>
</dbReference>
<dbReference type="Gene3D" id="1.10.3720.10">
    <property type="entry name" value="MetI-like"/>
    <property type="match status" value="1"/>
</dbReference>
<dbReference type="InterPro" id="IPR035906">
    <property type="entry name" value="MetI-like_sf"/>
</dbReference>
<keyword evidence="6 7" id="KW-0472">Membrane</keyword>
<keyword evidence="3" id="KW-1003">Cell membrane</keyword>
<dbReference type="InterPro" id="IPR000515">
    <property type="entry name" value="MetI-like"/>
</dbReference>
<organism evidence="9 10">
    <name type="scientific">Paenibacillus lautus</name>
    <name type="common">Bacillus lautus</name>
    <dbReference type="NCBI Taxonomy" id="1401"/>
    <lineage>
        <taxon>Bacteria</taxon>
        <taxon>Bacillati</taxon>
        <taxon>Bacillota</taxon>
        <taxon>Bacilli</taxon>
        <taxon>Bacillales</taxon>
        <taxon>Paenibacillaceae</taxon>
        <taxon>Paenibacillus</taxon>
    </lineage>
</organism>
<dbReference type="PANTHER" id="PTHR43744:SF12">
    <property type="entry name" value="ABC TRANSPORTER PERMEASE PROTEIN MG189-RELATED"/>
    <property type="match status" value="1"/>
</dbReference>
<comment type="similarity">
    <text evidence="7">Belongs to the binding-protein-dependent transport system permease family.</text>
</comment>
<evidence type="ECO:0000256" key="1">
    <source>
        <dbReference type="ARBA" id="ARBA00004651"/>
    </source>
</evidence>
<keyword evidence="10" id="KW-1185">Reference proteome</keyword>
<reference evidence="9 10" key="1">
    <citation type="submission" date="2018-09" db="EMBL/GenBank/DDBJ databases">
        <title>Genome Sequence of Paenibacillus lautus Strain E7593-69, Azo Dye-Degrading Bacteria, Isolated from Commercial Tattoo Inks.</title>
        <authorList>
            <person name="Nho S.W."/>
            <person name="Kim S.-J."/>
            <person name="Kweon O."/>
            <person name="Cerniglia C.E."/>
        </authorList>
    </citation>
    <scope>NUCLEOTIDE SEQUENCE [LARGE SCALE GENOMIC DNA]</scope>
    <source>
        <strain evidence="9 10">E7593-69</strain>
    </source>
</reference>
<dbReference type="KEGG" id="plw:D5F53_09810"/>
<evidence type="ECO:0000256" key="3">
    <source>
        <dbReference type="ARBA" id="ARBA00022475"/>
    </source>
</evidence>
<protein>
    <submittedName>
        <fullName evidence="9">Carbohydrate ABC transporter permease</fullName>
    </submittedName>
</protein>
<name>A0A385TIV5_PAELA</name>
<feature type="transmembrane region" description="Helical" evidence="7">
    <location>
        <begin position="157"/>
        <end position="179"/>
    </location>
</feature>
<accession>A0A385TIV5</accession>
<proteinExistence type="inferred from homology"/>
<dbReference type="RefSeq" id="WP_083397596.1">
    <property type="nucleotide sequence ID" value="NZ_CP032412.1"/>
</dbReference>
<keyword evidence="2 7" id="KW-0813">Transport</keyword>
<gene>
    <name evidence="9" type="ORF">D5F53_09810</name>
</gene>
<dbReference type="EMBL" id="CP032412">
    <property type="protein sequence ID" value="AYB43566.1"/>
    <property type="molecule type" value="Genomic_DNA"/>
</dbReference>
<feature type="transmembrane region" description="Helical" evidence="7">
    <location>
        <begin position="208"/>
        <end position="229"/>
    </location>
</feature>
<feature type="transmembrane region" description="Helical" evidence="7">
    <location>
        <begin position="262"/>
        <end position="283"/>
    </location>
</feature>
<sequence length="299" mass="33468">MSTPHYSVPAPEAAAKLKRLSSVKKTNRMLKAVNFILLSLFSLTVLLPMWFMFITAVKTSQEVFAYPPTWWPTEFVWSNFGEAWQAAPFSGYLGNSVIVAAFAVVGSVLSNSLVAYGFAKMRFVGRNFWFAVILATMMIPGFVTMIPQYILYANIGWVGTFLPLIVPPFLGSAFFIFMLRQFYMTIPTELIESAYIDGANNFYIWRKLIVPMSAPALTTVGVLAFNGSWNDFLGPLLYLTDPATFTLPIGLKVFIGQLNTQWNFLLAASCMVLLPIIIVFLLFQRYFLEGMNLNGALKG</sequence>
<dbReference type="CDD" id="cd06261">
    <property type="entry name" value="TM_PBP2"/>
    <property type="match status" value="1"/>
</dbReference>
<evidence type="ECO:0000313" key="9">
    <source>
        <dbReference type="EMBL" id="AYB43566.1"/>
    </source>
</evidence>
<evidence type="ECO:0000256" key="6">
    <source>
        <dbReference type="ARBA" id="ARBA00023136"/>
    </source>
</evidence>
<comment type="subcellular location">
    <subcellularLocation>
        <location evidence="1 7">Cell membrane</location>
        <topology evidence="1 7">Multi-pass membrane protein</topology>
    </subcellularLocation>
</comment>
<dbReference type="PANTHER" id="PTHR43744">
    <property type="entry name" value="ABC TRANSPORTER PERMEASE PROTEIN MG189-RELATED-RELATED"/>
    <property type="match status" value="1"/>
</dbReference>